<comment type="caution">
    <text evidence="3">The sequence shown here is derived from an EMBL/GenBank/DDBJ whole genome shotgun (WGS) entry which is preliminary data.</text>
</comment>
<keyword evidence="1" id="KW-0812">Transmembrane</keyword>
<accession>A0AAP2CH83</accession>
<protein>
    <submittedName>
        <fullName evidence="3">Gliding motility-associated C-terminal domain-containing protein</fullName>
    </submittedName>
</protein>
<evidence type="ECO:0000313" key="4">
    <source>
        <dbReference type="Proteomes" id="UP001319104"/>
    </source>
</evidence>
<sequence length="4728" mass="517437">MENFYGSIFYKFLVATLLLVGSGTMVYSHFSSATFDDIPLQVDHMSFTQCARTAELRVRGGLPPYQYVWQKDGVGVQVDNISDGSMSILSMAQSGTYTVTVFDNSSPIQQLTQTFNFVDSRNFQYDLSFDKDHYCEGQSYGKIVGNIVGGAAPFAFNLYGEHSSSPVYSKSGVGRDVYLDEIPSGSYTLEIIDNSGCREILEVVFEEIETFELALDNIHPEDCDANGSFSYFVENGGENIQYRLFRITSREINGDHPASSWVSIDGNHVEVGSLVAGLYELHVIDEYRREECPEIISIEIPDWRRIEIGVRTSPVTCYGGNDGTIILDFHRINRHLDKQLGVPQNLRVYRTPPGGTEIHDPNQSIGLGNNPYWEYTNMEAGIHKFRIRQGGNQVTDCWLHFEVEVMAPDAPISAGEISSTPVSCFDGADGTATVVAEGGWGGFTYKWNDPAQQETSTAKNLRAGTYEVTVTDKEGCEEIFSVEVIGPPGPITAVFDTDPATCLGTADGNATVTASGGWGGPYTYLWSNGQEGQIATNLPPGENFVLITDEKGCTQEFPFNVPIAEIPEIEVNPVAPICYAQDNGEIHVRIDNSDHNFLTTVNGETKPGNNIAFNNLSPGTYEVVISYGNGCEIIEWATVPDIAELQIDNSELRREHVLCFGEETGSITGIKAIGGNGGYQYEWRKNIGGNFVKIEGEDQSDIFGIGAGSYRLYVTDAKGCSLYEVFTINQPGEFKLVDKTFTDASCFGARDGSAAIVISGGVAPYTYSFNGGAEVTTSNVLLSIPNLPAGDNNVIQIRDANNCQLAPIVFEIEQPDEIIIEKLELQPESCFNGRDGFIHLDISGGSGDLDIRWTRRGSTSTIGTDQELNGLGPGEYVVRVRDMNNPNCEVTREYTIEGTPELLAVPTIEHILCYDEQDGAINLAISGGTLTPGEDYFITWEGPDGFSSVQPNISGLKPGSYSVTILDSKSCQFSMSNLVVREPAGPLEINLINAVNPSCHNGANGRIEINVNGGTGVKTISWYKFNGSAYEQVPGTTSTLAGLAPGKFMAEVVDQNGCMDDLEVELMNPDPLTITVLEVTNPTCFGVNDGSIKIDVQGGSGGPYNYSWSHGSSRQDPVNLGGGTYTVTVRDGYGCEVTSEEITLVEPAQLGITVAEILDPQCFGSPSHIEVNLLGGIEGQRATKWTNLTTETVVAEGEGINRIDNLTPGFYELRYSNNGYCELVRIFQVRGPSEALELVIDMEANTCGPESIALFAKGGIPAYRFEYFNGTQWVRATNAVIASLIAGDHEFRVVDSKGCIDEKTITLTENAPAFVSAEKVQDISCWGRADGEILYEIRGATQYSWLKSAGGSVWEVVPGYDFIKTKEGEQRLPDLGEGYYKLRVFYNNVDDCFEDSEDIVIIEPVEFELVKADEVQPVCWDEKGTFTISVDGGNADKRIILTYPDNTFQTIEDVNNRTDYIFSDLPSGDYSYVVEDVNCDPLTGSFHIESIQRPAVDQVIVDDVTCQGAADGRFIFVNPVVEEGRSFQVLVNGTAESPIMDGNQMIFGPKTPGRYIVAIVDALGCSSEDFVIDIEEPERELEITSFMKTDITCFEAGDGKATFEIFGGRQTYRAVLTKVGDSSFSQEIDGISEGNPVLFEGLEVGDYHIEVTDQQENCMDTRTFTINTPDPFIAQENYGSILCLGGTTFIEVNLSGGIAPFDVKYFSLNENGDKFEEFSHLINGNRSVYNNVGAGTYVYEITDRNGCLVESETPIVIDEGQELEFTFLSDDETCYNGFNGQIEIAAEGSNDGAYIYYVNNRAYTNPTITGLGKGEYQVYVMNADGCISPAQTVVIDGPEQAFSYTHYSQTNLSCFESENGTISLQLSGGTAPYTVSFEGMDYSLAENEMKVFEGLEAEKQYNFDVVDANGCALVLFPRTLTQPDELKVTHRLQDILCFGGTTEIQLSVQGGTLPFTVSWQYSQDNVTFTQLAETGRTLSNAYAGYYKYVLTDDKGCEFEDEIHVPQPDLLDFNFDVTDVTCFRGEDGSIRFTPEGGLAGDYRLFVNNREVAAVGGVFEIRDLKFGDYTAYFTRGNCISETKTIRVNQPLAGISVNLQYQEDVRCFEGTTNVVFNIQGGNGIYTAFLNEREITLEGNQIMFDEVPAGQYQLRVEDQKGCDWEGEITITQPDPIQISQAKVTETTCFEGGDGQIEITVTGGTGVIRYEWTNLATGDMIGNTNRVSNLAEGEYEVRVYDDRQCDIVERYEITAPEEITFEVDVEDVLCFGGNTGSIIIKNPQGGRGNYRLIIDGISRTGLSVNNLRAKQTYQVWLMDGAECSSDIIEVEIKEPPLLTVSATGTPETCYNANDGTAALTIAGGAGGAIARWSDGGVGPVRTNLYPGMYQYEVTDANGCKVFGSVRIERAEPIQVDSQISNILCFGESTGKIELDISGGTGTYSYEWKNLATGQAISSEKNLTNVPAGDYRVTITDANECTIGRTFTLTQPSQALGVDALVSDVKCYGEANGEIRLLLEGGTGFRHVRWHDLPATEESQTRNRMELPAGDYTVTVTDANGCTIDKTFTVEEPQEIVITTVEIEDVSCKGGDDGRVKINVTGGMGTPVVTWVHNGSKELEQTGLKAGSYTAIVTDSRNFCLETYTVIIAEPLEHLGAEVNVELEVCGDQNTMVVEVFPIGGTPDYTFVWSEPTWNGSRQIGVTPGEYWVKIIDENECEITKTFTVYDANIDFTATPEAVLCHGGSTGSITVSDITGGVGPYTWFVNDQQVTSGMTRTGLSAGNYKVTVRDATGCNVHEENVAVGEPAQLGFIEDVTDETCFLAKDGKAKITPVGGVGNYSIKWDNNSDLFEREKLAPGRHTFEIKDGNGCTFPGEVNIGEATQVVISSEEIINVACFGQPTGRVNIEVEGGKPGYTYKWYRTLDMNSVISTEQNLSGVVAGNYRVRVFDENDCSILSRTFQITQPTAALTASEDVTQITCYRADDGVITVRANGGTGDKNVTWEDTDFVGETRDKLAPGTYKYLVSDANGCTVNGEVTIVEPTLLVVTPELTDVTCKGFNNGKIELLVEGGSGDYSVIWENSGNKTFNRIGLAPGSYTYTVSDGKCTVENTVTINEPELDLTAEVVVRLETCGEQSSMVVEVTAQGGNGGYSYTWSDPSWTGSRQEGVQPGSYSVIVEDGKGCDITKTFDVYDANITFTATPTDVLCHDGNTGSITLSDIKGGVSPYKFFVAGVQLDEGSFRRSGLVAGTYKVVVEDANECKEEIEVVIDQPEQIGFEFETLQHETCFSAGDGMVEIRAFGGVGELSIVWDNGNRDFLRESLSPRTHTFRITDENQCFYDGEVTIQAATQMRFTQEELVPVLCHGDETGGVNISVSGGRGDYSYNWYLASDTQRENVISTDRNLANVEAGSYLVVVTDLSGCSIDRTFQVTQPAAKLTASHTFKNISCYMAGDGSITVSPFGGTGIREVSWEDTDVKGATRTGLEPGTYKYTVTDANLCTTMGQVTITEPTELTVTPEIKDVTCKGMTNGEIELKVEGGSGDYSVIWENSGNRSLKRTGLTAGNYTYTVSDGKCEFSETITIEEPEFDLSAQVVANLEVCGEQSSMVAEVTPNGGNGGYKYEWRLKGTSEVIFEDARFEGISAGEYEIKVIDAKDCFTIEELTVFDANLRFEASATDVSCHDGSNGTISISNRAGGIGPYKWFVVIDNQEVEVGSGLTRGGLKAGTYKVILEDAMLCRVEQQVEIKEPEALGFTSLVRDQSCFNVQDGRIEIFPSGGVGNYSIVWDDPAGNDFLREELLPNRYTFTLYDANNGGQCSIKGEVFVQGATQVTIESDQVQHVLCHGDQTGGVNLVDIQGGTRDYDFKWVRVNPDLSETEVATSRNLSGQAAGVYKVYVSDANACRINKSFTINQPDNELSVEPIVFDASCYGKTDGSIRLIASGGFGNKTVKWADLSDNDADQGKFERKELSPGIYEATVTDQNNCSITEKYVVDNPEEIVIKVIDKRDILCHGDRTGMIEIEVTGGSGNYVPNWGPFGQGYKLENLAAGDYMVTIFDGNCQKFEIITIEQPTKRLEAEITVKVDICGDSKEIYAEVEPDGGVGPYTFQWNDAAQSTTARVDNLAPGTYKVVITDDNGCWIEKEVVMPEPKEPMTLTLEGKMSVCFNGDQAEIEAQVEGGSGDFEFKWSHSSSLIGEKATDLNPGTYTVRAIDKETGCWVEESYYIVPMDQKIVRQAALQNVSCEGVNDGTVTYEMTGYQAPFTVDLIVNDNVIRKMRFTEDVFTIDQLSPRGYAVKIEDALECSVNRTFTIEAPQPLKISDNRITQHISCHFANDGRIFLPVTGGIGSYVYEWQKEGEEEIFTTTLPERKNLGPGIYSVTVSSGACSITEVIEIIEPPLLEMTEQYSEMLECNGSLEGFIHIDAKGGWGTREIFWADDEDEKSYSRSGLPAGIYEARVEDENGCYVEKTITIEEPEEIDAYLTTSLEVDCEERTVVGKAYLTVTGGTGEYQINWSNGEQNVDEISFTQDGKFSVTILDENGCMEYVETVIEFPPSFATADFSYTVIETQTTNGEVLLGDHIQFNDLSLGDIVSWEWEFGDGITSNEQEPKHSYAQTGFYTVKLSVIDQFGCTSIHEMEIQVLASYRVLVPNAFTPNGDGLNDTFKPLYRGVEDIEFHIFNRWGDLLYSAYSMEDPGWDGTVRDRMSPNGNYVYKIYFTTKEGDRKSQSGVFLLIN</sequence>
<dbReference type="Proteomes" id="UP001319104">
    <property type="component" value="Unassembled WGS sequence"/>
</dbReference>
<dbReference type="RefSeq" id="WP_213944446.1">
    <property type="nucleotide sequence ID" value="NZ_JAHCMY010000002.1"/>
</dbReference>
<dbReference type="InterPro" id="IPR035986">
    <property type="entry name" value="PKD_dom_sf"/>
</dbReference>
<keyword evidence="1" id="KW-0472">Membrane</keyword>
<dbReference type="Pfam" id="PF18911">
    <property type="entry name" value="PKD_4"/>
    <property type="match status" value="1"/>
</dbReference>
<feature type="transmembrane region" description="Helical" evidence="1">
    <location>
        <begin position="12"/>
        <end position="30"/>
    </location>
</feature>
<dbReference type="Pfam" id="PF13573">
    <property type="entry name" value="SprB"/>
    <property type="match status" value="21"/>
</dbReference>
<keyword evidence="1" id="KW-1133">Transmembrane helix</keyword>
<dbReference type="PROSITE" id="PS50093">
    <property type="entry name" value="PKD"/>
    <property type="match status" value="1"/>
</dbReference>
<feature type="domain" description="PKD" evidence="2">
    <location>
        <begin position="4574"/>
        <end position="4639"/>
    </location>
</feature>
<dbReference type="InterPro" id="IPR000601">
    <property type="entry name" value="PKD_dom"/>
</dbReference>
<evidence type="ECO:0000256" key="1">
    <source>
        <dbReference type="SAM" id="Phobius"/>
    </source>
</evidence>
<dbReference type="Pfam" id="PF13585">
    <property type="entry name" value="CHU_C"/>
    <property type="match status" value="1"/>
</dbReference>
<proteinExistence type="predicted"/>
<dbReference type="Gene3D" id="2.60.40.10">
    <property type="entry name" value="Immunoglobulins"/>
    <property type="match status" value="1"/>
</dbReference>
<gene>
    <name evidence="3" type="ORF">KI659_05940</name>
</gene>
<keyword evidence="4" id="KW-1185">Reference proteome</keyword>
<dbReference type="InterPro" id="IPR025667">
    <property type="entry name" value="SprB_repeat"/>
</dbReference>
<dbReference type="InterPro" id="IPR026341">
    <property type="entry name" value="T9SS_type_B"/>
</dbReference>
<dbReference type="Gene3D" id="2.60.40.740">
    <property type="match status" value="3"/>
</dbReference>
<dbReference type="SUPFAM" id="SSF49299">
    <property type="entry name" value="PKD domain"/>
    <property type="match status" value="1"/>
</dbReference>
<dbReference type="CDD" id="cd00146">
    <property type="entry name" value="PKD"/>
    <property type="match status" value="1"/>
</dbReference>
<dbReference type="InterPro" id="IPR022409">
    <property type="entry name" value="PKD/Chitinase_dom"/>
</dbReference>
<reference evidence="3 4" key="1">
    <citation type="submission" date="2021-05" db="EMBL/GenBank/DDBJ databases">
        <authorList>
            <person name="Zhang Z.D."/>
            <person name="Osman G."/>
        </authorList>
    </citation>
    <scope>NUCLEOTIDE SEQUENCE [LARGE SCALE GENOMIC DNA]</scope>
    <source>
        <strain evidence="3 4">KCTC 32217</strain>
    </source>
</reference>
<dbReference type="EMBL" id="JAHCMY010000002">
    <property type="protein sequence ID" value="MBS9523559.1"/>
    <property type="molecule type" value="Genomic_DNA"/>
</dbReference>
<dbReference type="SMART" id="SM00089">
    <property type="entry name" value="PKD"/>
    <property type="match status" value="1"/>
</dbReference>
<dbReference type="InterPro" id="IPR013783">
    <property type="entry name" value="Ig-like_fold"/>
</dbReference>
<organism evidence="3 4">
    <name type="scientific">Litoribacter ruber</name>
    <dbReference type="NCBI Taxonomy" id="702568"/>
    <lineage>
        <taxon>Bacteria</taxon>
        <taxon>Pseudomonadati</taxon>
        <taxon>Bacteroidota</taxon>
        <taxon>Cytophagia</taxon>
        <taxon>Cytophagales</taxon>
        <taxon>Cyclobacteriaceae</taxon>
        <taxon>Litoribacter</taxon>
    </lineage>
</organism>
<name>A0AAP2CH83_9BACT</name>
<evidence type="ECO:0000259" key="2">
    <source>
        <dbReference type="PROSITE" id="PS50093"/>
    </source>
</evidence>
<dbReference type="NCBIfam" id="TIGR04131">
    <property type="entry name" value="Bac_Flav_CTERM"/>
    <property type="match status" value="1"/>
</dbReference>
<evidence type="ECO:0000313" key="3">
    <source>
        <dbReference type="EMBL" id="MBS9523559.1"/>
    </source>
</evidence>